<dbReference type="PROSITE" id="PS51257">
    <property type="entry name" value="PROKAR_LIPOPROTEIN"/>
    <property type="match status" value="1"/>
</dbReference>
<keyword evidence="1" id="KW-0732">Signal</keyword>
<feature type="signal peptide" evidence="1">
    <location>
        <begin position="1"/>
        <end position="25"/>
    </location>
</feature>
<reference evidence="2 3" key="1">
    <citation type="submission" date="2021-07" db="EMBL/GenBank/DDBJ databases">
        <title>complete genome sequencing of Tessaracoccus sp.J1M15.</title>
        <authorList>
            <person name="Bae J.-W."/>
            <person name="Kim D.-y."/>
        </authorList>
    </citation>
    <scope>NUCLEOTIDE SEQUENCE [LARGE SCALE GENOMIC DNA]</scope>
    <source>
        <strain evidence="2 3">J1M15</strain>
    </source>
</reference>
<gene>
    <name evidence="2" type="ORF">KDB89_02315</name>
</gene>
<protein>
    <submittedName>
        <fullName evidence="2">Uncharacterized protein</fullName>
    </submittedName>
</protein>
<dbReference type="Proteomes" id="UP000824504">
    <property type="component" value="Chromosome"/>
</dbReference>
<dbReference type="EMBL" id="CP079216">
    <property type="protein sequence ID" value="QXT63340.1"/>
    <property type="molecule type" value="Genomic_DNA"/>
</dbReference>
<proteinExistence type="predicted"/>
<accession>A0ABX8SL19</accession>
<evidence type="ECO:0000313" key="3">
    <source>
        <dbReference type="Proteomes" id="UP000824504"/>
    </source>
</evidence>
<evidence type="ECO:0000313" key="2">
    <source>
        <dbReference type="EMBL" id="QXT63340.1"/>
    </source>
</evidence>
<feature type="chain" id="PRO_5047113583" evidence="1">
    <location>
        <begin position="26"/>
        <end position="165"/>
    </location>
</feature>
<sequence length="165" mass="16474">MSKPLSRLTALVASAALAVSLSACTASGWQEEAPPAAGTQTDVGGLKLRNFMIVSDEAGDAIVAGGITSRDAAAEVVGISVAPQAEDGSFGTAQSIAYTADLAKGATVTLDGADTLFSDPALILGRNATITVAFADGQSATIEAPVYSSEHPDFAEEWSAAQGAA</sequence>
<evidence type="ECO:0000256" key="1">
    <source>
        <dbReference type="SAM" id="SignalP"/>
    </source>
</evidence>
<dbReference type="RefSeq" id="WP_219083155.1">
    <property type="nucleotide sequence ID" value="NZ_CP079216.1"/>
</dbReference>
<name>A0ABX8SL19_9ACTN</name>
<organism evidence="2 3">
    <name type="scientific">Tessaracoccus palaemonis</name>
    <dbReference type="NCBI Taxonomy" id="2829499"/>
    <lineage>
        <taxon>Bacteria</taxon>
        <taxon>Bacillati</taxon>
        <taxon>Actinomycetota</taxon>
        <taxon>Actinomycetes</taxon>
        <taxon>Propionibacteriales</taxon>
        <taxon>Propionibacteriaceae</taxon>
        <taxon>Tessaracoccus</taxon>
    </lineage>
</organism>
<keyword evidence="3" id="KW-1185">Reference proteome</keyword>